<keyword evidence="3" id="KW-1185">Reference proteome</keyword>
<sequence length="123" mass="12596">MYVTAVWRRVLHWSTRARLPSPLPGPASPQEAADRFAAAVALLPAGWAAAARAAQLARGPAAALPLPAADVVSATAESVQQVVRGLGWLQCGGPPIQAHPAHCLHGEGGDRATNGSTVSRPEG</sequence>
<organism evidence="2 3">
    <name type="scientific">Chlamydomonas reinhardtii</name>
    <name type="common">Chlamydomonas smithii</name>
    <dbReference type="NCBI Taxonomy" id="3055"/>
    <lineage>
        <taxon>Eukaryota</taxon>
        <taxon>Viridiplantae</taxon>
        <taxon>Chlorophyta</taxon>
        <taxon>core chlorophytes</taxon>
        <taxon>Chlorophyceae</taxon>
        <taxon>CS clade</taxon>
        <taxon>Chlamydomonadales</taxon>
        <taxon>Chlamydomonadaceae</taxon>
        <taxon>Chlamydomonas</taxon>
    </lineage>
</organism>
<feature type="region of interest" description="Disordered" evidence="1">
    <location>
        <begin position="99"/>
        <end position="123"/>
    </location>
</feature>
<accession>A0A2K3DMW0</accession>
<dbReference type="AlphaFoldDB" id="A0A2K3DMW0"/>
<dbReference type="InParanoid" id="A0A2K3DMW0"/>
<dbReference type="KEGG" id="cre:CHLRE_06g263176v5"/>
<dbReference type="EMBL" id="CM008967">
    <property type="protein sequence ID" value="PNW81852.1"/>
    <property type="molecule type" value="Genomic_DNA"/>
</dbReference>
<dbReference type="RefSeq" id="XP_042923530.1">
    <property type="nucleotide sequence ID" value="XM_043062824.1"/>
</dbReference>
<evidence type="ECO:0000313" key="2">
    <source>
        <dbReference type="EMBL" id="PNW81852.1"/>
    </source>
</evidence>
<name>A0A2K3DMW0_CHLRE</name>
<dbReference type="Gramene" id="PNW81852">
    <property type="protein sequence ID" value="PNW81852"/>
    <property type="gene ID" value="CHLRE_06g263176v5"/>
</dbReference>
<reference evidence="2 3" key="1">
    <citation type="journal article" date="2007" name="Science">
        <title>The Chlamydomonas genome reveals the evolution of key animal and plant functions.</title>
        <authorList>
            <person name="Merchant S.S."/>
            <person name="Prochnik S.E."/>
            <person name="Vallon O."/>
            <person name="Harris E.H."/>
            <person name="Karpowicz S.J."/>
            <person name="Witman G.B."/>
            <person name="Terry A."/>
            <person name="Salamov A."/>
            <person name="Fritz-Laylin L.K."/>
            <person name="Marechal-Drouard L."/>
            <person name="Marshall W.F."/>
            <person name="Qu L.H."/>
            <person name="Nelson D.R."/>
            <person name="Sanderfoot A.A."/>
            <person name="Spalding M.H."/>
            <person name="Kapitonov V.V."/>
            <person name="Ren Q."/>
            <person name="Ferris P."/>
            <person name="Lindquist E."/>
            <person name="Shapiro H."/>
            <person name="Lucas S.M."/>
            <person name="Grimwood J."/>
            <person name="Schmutz J."/>
            <person name="Cardol P."/>
            <person name="Cerutti H."/>
            <person name="Chanfreau G."/>
            <person name="Chen C.L."/>
            <person name="Cognat V."/>
            <person name="Croft M.T."/>
            <person name="Dent R."/>
            <person name="Dutcher S."/>
            <person name="Fernandez E."/>
            <person name="Fukuzawa H."/>
            <person name="Gonzalez-Ballester D."/>
            <person name="Gonzalez-Halphen D."/>
            <person name="Hallmann A."/>
            <person name="Hanikenne M."/>
            <person name="Hippler M."/>
            <person name="Inwood W."/>
            <person name="Jabbari K."/>
            <person name="Kalanon M."/>
            <person name="Kuras R."/>
            <person name="Lefebvre P.A."/>
            <person name="Lemaire S.D."/>
            <person name="Lobanov A.V."/>
            <person name="Lohr M."/>
            <person name="Manuell A."/>
            <person name="Meier I."/>
            <person name="Mets L."/>
            <person name="Mittag M."/>
            <person name="Mittelmeier T."/>
            <person name="Moroney J.V."/>
            <person name="Moseley J."/>
            <person name="Napoli C."/>
            <person name="Nedelcu A.M."/>
            <person name="Niyogi K."/>
            <person name="Novoselov S.V."/>
            <person name="Paulsen I.T."/>
            <person name="Pazour G."/>
            <person name="Purton S."/>
            <person name="Ral J.P."/>
            <person name="Riano-Pachon D.M."/>
            <person name="Riekhof W."/>
            <person name="Rymarquis L."/>
            <person name="Schroda M."/>
            <person name="Stern D."/>
            <person name="Umen J."/>
            <person name="Willows R."/>
            <person name="Wilson N."/>
            <person name="Zimmer S.L."/>
            <person name="Allmer J."/>
            <person name="Balk J."/>
            <person name="Bisova K."/>
            <person name="Chen C.J."/>
            <person name="Elias M."/>
            <person name="Gendler K."/>
            <person name="Hauser C."/>
            <person name="Lamb M.R."/>
            <person name="Ledford H."/>
            <person name="Long J.C."/>
            <person name="Minagawa J."/>
            <person name="Page M.D."/>
            <person name="Pan J."/>
            <person name="Pootakham W."/>
            <person name="Roje S."/>
            <person name="Rose A."/>
            <person name="Stahlberg E."/>
            <person name="Terauchi A.M."/>
            <person name="Yang P."/>
            <person name="Ball S."/>
            <person name="Bowler C."/>
            <person name="Dieckmann C.L."/>
            <person name="Gladyshev V.N."/>
            <person name="Green P."/>
            <person name="Jorgensen R."/>
            <person name="Mayfield S."/>
            <person name="Mueller-Roeber B."/>
            <person name="Rajamani S."/>
            <person name="Sayre R.T."/>
            <person name="Brokstein P."/>
            <person name="Dubchak I."/>
            <person name="Goodstein D."/>
            <person name="Hornick L."/>
            <person name="Huang Y.W."/>
            <person name="Jhaveri J."/>
            <person name="Luo Y."/>
            <person name="Martinez D."/>
            <person name="Ngau W.C."/>
            <person name="Otillar B."/>
            <person name="Poliakov A."/>
            <person name="Porter A."/>
            <person name="Szajkowski L."/>
            <person name="Werner G."/>
            <person name="Zhou K."/>
            <person name="Grigoriev I.V."/>
            <person name="Rokhsar D.S."/>
            <person name="Grossman A.R."/>
        </authorList>
    </citation>
    <scope>NUCLEOTIDE SEQUENCE [LARGE SCALE GENOMIC DNA]</scope>
    <source>
        <strain evidence="3">CC-503</strain>
    </source>
</reference>
<evidence type="ECO:0000313" key="3">
    <source>
        <dbReference type="Proteomes" id="UP000006906"/>
    </source>
</evidence>
<proteinExistence type="predicted"/>
<dbReference type="GeneID" id="66053620"/>
<protein>
    <submittedName>
        <fullName evidence="2">Uncharacterized protein</fullName>
    </submittedName>
</protein>
<gene>
    <name evidence="2" type="ORF">CHLRE_06g263176v5</name>
</gene>
<evidence type="ECO:0000256" key="1">
    <source>
        <dbReference type="SAM" id="MobiDB-lite"/>
    </source>
</evidence>
<feature type="compositionally biased region" description="Polar residues" evidence="1">
    <location>
        <begin position="113"/>
        <end position="123"/>
    </location>
</feature>
<dbReference type="Proteomes" id="UP000006906">
    <property type="component" value="Chromosome 6"/>
</dbReference>